<evidence type="ECO:0000256" key="4">
    <source>
        <dbReference type="SAM" id="MobiDB-lite"/>
    </source>
</evidence>
<protein>
    <recommendedName>
        <fullName evidence="7">Ribosomal protein S11</fullName>
    </recommendedName>
</protein>
<dbReference type="GO" id="GO:0003735">
    <property type="term" value="F:structural constituent of ribosome"/>
    <property type="evidence" value="ECO:0007669"/>
    <property type="project" value="InterPro"/>
</dbReference>
<reference evidence="5" key="2">
    <citation type="journal article" date="2020" name="Nat. Commun.">
        <title>Large-scale genome sequencing of mycorrhizal fungi provides insights into the early evolution of symbiotic traits.</title>
        <authorList>
            <person name="Miyauchi S."/>
            <person name="Kiss E."/>
            <person name="Kuo A."/>
            <person name="Drula E."/>
            <person name="Kohler A."/>
            <person name="Sanchez-Garcia M."/>
            <person name="Morin E."/>
            <person name="Andreopoulos B."/>
            <person name="Barry K.W."/>
            <person name="Bonito G."/>
            <person name="Buee M."/>
            <person name="Carver A."/>
            <person name="Chen C."/>
            <person name="Cichocki N."/>
            <person name="Clum A."/>
            <person name="Culley D."/>
            <person name="Crous P.W."/>
            <person name="Fauchery L."/>
            <person name="Girlanda M."/>
            <person name="Hayes R.D."/>
            <person name="Keri Z."/>
            <person name="LaButti K."/>
            <person name="Lipzen A."/>
            <person name="Lombard V."/>
            <person name="Magnuson J."/>
            <person name="Maillard F."/>
            <person name="Murat C."/>
            <person name="Nolan M."/>
            <person name="Ohm R.A."/>
            <person name="Pangilinan J."/>
            <person name="Pereira M.F."/>
            <person name="Perotto S."/>
            <person name="Peter M."/>
            <person name="Pfister S."/>
            <person name="Riley R."/>
            <person name="Sitrit Y."/>
            <person name="Stielow J.B."/>
            <person name="Szollosi G."/>
            <person name="Zifcakova L."/>
            <person name="Stursova M."/>
            <person name="Spatafora J.W."/>
            <person name="Tedersoo L."/>
            <person name="Vaario L.M."/>
            <person name="Yamada A."/>
            <person name="Yan M."/>
            <person name="Wang P."/>
            <person name="Xu J."/>
            <person name="Bruns T."/>
            <person name="Baldrian P."/>
            <person name="Vilgalys R."/>
            <person name="Dunand C."/>
            <person name="Henrissat B."/>
            <person name="Grigoriev I.V."/>
            <person name="Hibbett D."/>
            <person name="Nagy L.G."/>
            <person name="Martin F.M."/>
        </authorList>
    </citation>
    <scope>NUCLEOTIDE SEQUENCE</scope>
    <source>
        <strain evidence="5">Prilba</strain>
    </source>
</reference>
<dbReference type="InterPro" id="IPR001971">
    <property type="entry name" value="Ribosomal_uS11"/>
</dbReference>
<feature type="compositionally biased region" description="Low complexity" evidence="4">
    <location>
        <begin position="39"/>
        <end position="60"/>
    </location>
</feature>
<comment type="caution">
    <text evidence="5">The sequence shown here is derived from an EMBL/GenBank/DDBJ whole genome shotgun (WGS) entry which is preliminary data.</text>
</comment>
<proteinExistence type="inferred from homology"/>
<feature type="region of interest" description="Disordered" evidence="4">
    <location>
        <begin position="1"/>
        <end position="60"/>
    </location>
</feature>
<dbReference type="AlphaFoldDB" id="A0A9P5TCB7"/>
<dbReference type="EMBL" id="WHVB01000003">
    <property type="protein sequence ID" value="KAF8484979.1"/>
    <property type="molecule type" value="Genomic_DNA"/>
</dbReference>
<accession>A0A9P5TCB7</accession>
<dbReference type="HAMAP" id="MF_01310">
    <property type="entry name" value="Ribosomal_uS11"/>
    <property type="match status" value="1"/>
</dbReference>
<dbReference type="Pfam" id="PF00411">
    <property type="entry name" value="Ribosomal_S11"/>
    <property type="match status" value="1"/>
</dbReference>
<comment type="similarity">
    <text evidence="1">Belongs to the universal ribosomal protein uS11 family.</text>
</comment>
<dbReference type="PANTHER" id="PTHR11759">
    <property type="entry name" value="40S RIBOSOMAL PROTEIN S14/30S RIBOSOMAL PROTEIN S11"/>
    <property type="match status" value="1"/>
</dbReference>
<evidence type="ECO:0000256" key="3">
    <source>
        <dbReference type="ARBA" id="ARBA00023274"/>
    </source>
</evidence>
<dbReference type="InterPro" id="IPR036967">
    <property type="entry name" value="Ribosomal_uS11_sf"/>
</dbReference>
<dbReference type="OrthoDB" id="1654884at2759"/>
<dbReference type="GO" id="GO:0006412">
    <property type="term" value="P:translation"/>
    <property type="evidence" value="ECO:0007669"/>
    <property type="project" value="InterPro"/>
</dbReference>
<name>A0A9P5TCB7_9AGAM</name>
<dbReference type="Proteomes" id="UP000759537">
    <property type="component" value="Unassembled WGS sequence"/>
</dbReference>
<dbReference type="Gene3D" id="3.30.420.80">
    <property type="entry name" value="Ribosomal protein S11"/>
    <property type="match status" value="1"/>
</dbReference>
<sequence length="207" mass="22788">MASRLLRASSSNLARHSQRPLSTSSPRYLLFDNIPRPANTANTDTDGPPTTTNYSRTTNSYNYKNTTNPFRLNLSQYAIVKTYRIHVSCTPNNTHIVMSNPHGRPIKAGNWTGGSCGFKGVNRSGYEAGYQCAVRAFARVKELVEEGGPGGGVRFEVLFKGFGQGREAVVKALMTSEGDDVRPFVTRVTDNTPIKIGGTRARKMRRL</sequence>
<keyword evidence="2" id="KW-0689">Ribosomal protein</keyword>
<evidence type="ECO:0000256" key="1">
    <source>
        <dbReference type="ARBA" id="ARBA00006194"/>
    </source>
</evidence>
<gene>
    <name evidence="5" type="ORF">DFH94DRAFT_717460</name>
</gene>
<keyword evidence="3" id="KW-0687">Ribonucleoprotein</keyword>
<evidence type="ECO:0008006" key="7">
    <source>
        <dbReference type="Google" id="ProtNLM"/>
    </source>
</evidence>
<keyword evidence="6" id="KW-1185">Reference proteome</keyword>
<organism evidence="5 6">
    <name type="scientific">Russula ochroleuca</name>
    <dbReference type="NCBI Taxonomy" id="152965"/>
    <lineage>
        <taxon>Eukaryota</taxon>
        <taxon>Fungi</taxon>
        <taxon>Dikarya</taxon>
        <taxon>Basidiomycota</taxon>
        <taxon>Agaricomycotina</taxon>
        <taxon>Agaricomycetes</taxon>
        <taxon>Russulales</taxon>
        <taxon>Russulaceae</taxon>
        <taxon>Russula</taxon>
    </lineage>
</organism>
<dbReference type="GO" id="GO:1990904">
    <property type="term" value="C:ribonucleoprotein complex"/>
    <property type="evidence" value="ECO:0007669"/>
    <property type="project" value="UniProtKB-KW"/>
</dbReference>
<dbReference type="SUPFAM" id="SSF53137">
    <property type="entry name" value="Translational machinery components"/>
    <property type="match status" value="1"/>
</dbReference>
<dbReference type="GO" id="GO:0005840">
    <property type="term" value="C:ribosome"/>
    <property type="evidence" value="ECO:0007669"/>
    <property type="project" value="UniProtKB-KW"/>
</dbReference>
<reference evidence="5" key="1">
    <citation type="submission" date="2019-10" db="EMBL/GenBank/DDBJ databases">
        <authorList>
            <consortium name="DOE Joint Genome Institute"/>
            <person name="Kuo A."/>
            <person name="Miyauchi S."/>
            <person name="Kiss E."/>
            <person name="Drula E."/>
            <person name="Kohler A."/>
            <person name="Sanchez-Garcia M."/>
            <person name="Andreopoulos B."/>
            <person name="Barry K.W."/>
            <person name="Bonito G."/>
            <person name="Buee M."/>
            <person name="Carver A."/>
            <person name="Chen C."/>
            <person name="Cichocki N."/>
            <person name="Clum A."/>
            <person name="Culley D."/>
            <person name="Crous P.W."/>
            <person name="Fauchery L."/>
            <person name="Girlanda M."/>
            <person name="Hayes R."/>
            <person name="Keri Z."/>
            <person name="LaButti K."/>
            <person name="Lipzen A."/>
            <person name="Lombard V."/>
            <person name="Magnuson J."/>
            <person name="Maillard F."/>
            <person name="Morin E."/>
            <person name="Murat C."/>
            <person name="Nolan M."/>
            <person name="Ohm R."/>
            <person name="Pangilinan J."/>
            <person name="Pereira M."/>
            <person name="Perotto S."/>
            <person name="Peter M."/>
            <person name="Riley R."/>
            <person name="Sitrit Y."/>
            <person name="Stielow B."/>
            <person name="Szollosi G."/>
            <person name="Zifcakova L."/>
            <person name="Stursova M."/>
            <person name="Spatafora J.W."/>
            <person name="Tedersoo L."/>
            <person name="Vaario L.-M."/>
            <person name="Yamada A."/>
            <person name="Yan M."/>
            <person name="Wang P."/>
            <person name="Xu J."/>
            <person name="Bruns T."/>
            <person name="Baldrian P."/>
            <person name="Vilgalys R."/>
            <person name="Henrissat B."/>
            <person name="Grigoriev I.V."/>
            <person name="Hibbett D."/>
            <person name="Nagy L.G."/>
            <person name="Martin F.M."/>
        </authorList>
    </citation>
    <scope>NUCLEOTIDE SEQUENCE</scope>
    <source>
        <strain evidence="5">Prilba</strain>
    </source>
</reference>
<evidence type="ECO:0000313" key="5">
    <source>
        <dbReference type="EMBL" id="KAF8484979.1"/>
    </source>
</evidence>
<evidence type="ECO:0000256" key="2">
    <source>
        <dbReference type="ARBA" id="ARBA00022980"/>
    </source>
</evidence>
<evidence type="ECO:0000313" key="6">
    <source>
        <dbReference type="Proteomes" id="UP000759537"/>
    </source>
</evidence>
<feature type="compositionally biased region" description="Low complexity" evidence="4">
    <location>
        <begin position="1"/>
        <end position="15"/>
    </location>
</feature>